<evidence type="ECO:0000256" key="2">
    <source>
        <dbReference type="ARBA" id="ARBA00006906"/>
    </source>
</evidence>
<dbReference type="CDD" id="cd00452">
    <property type="entry name" value="KDPG_aldolase"/>
    <property type="match status" value="1"/>
</dbReference>
<dbReference type="PANTHER" id="PTHR30246">
    <property type="entry name" value="2-KETO-3-DEOXY-6-PHOSPHOGLUCONATE ALDOLASE"/>
    <property type="match status" value="1"/>
</dbReference>
<dbReference type="InterPro" id="IPR013785">
    <property type="entry name" value="Aldolase_TIM"/>
</dbReference>
<comment type="subunit">
    <text evidence="3">Homotrimer.</text>
</comment>
<dbReference type="Pfam" id="PF01081">
    <property type="entry name" value="Aldolase"/>
    <property type="match status" value="1"/>
</dbReference>
<evidence type="ECO:0000256" key="3">
    <source>
        <dbReference type="ARBA" id="ARBA00011233"/>
    </source>
</evidence>
<dbReference type="AlphaFoldDB" id="A0A3E4QRJ1"/>
<dbReference type="Gene3D" id="3.20.20.70">
    <property type="entry name" value="Aldolase class I"/>
    <property type="match status" value="1"/>
</dbReference>
<comment type="caution">
    <text evidence="6">The sequence shown here is derived from an EMBL/GenBank/DDBJ whole genome shotgun (WGS) entry which is preliminary data.</text>
</comment>
<accession>A0A3E4QRJ1</accession>
<reference evidence="6 7" key="1">
    <citation type="submission" date="2018-08" db="EMBL/GenBank/DDBJ databases">
        <title>A genome reference for cultivated species of the human gut microbiota.</title>
        <authorList>
            <person name="Zou Y."/>
            <person name="Xue W."/>
            <person name="Luo G."/>
        </authorList>
    </citation>
    <scope>NUCLEOTIDE SEQUENCE [LARGE SCALE GENOMIC DNA]</scope>
    <source>
        <strain evidence="6 7">TF08-14</strain>
    </source>
</reference>
<evidence type="ECO:0000313" key="7">
    <source>
        <dbReference type="Proteomes" id="UP000260943"/>
    </source>
</evidence>
<comment type="similarity">
    <text evidence="2">Belongs to the KHG/KDPG aldolase family.</text>
</comment>
<dbReference type="EMBL" id="QSRJ01000009">
    <property type="protein sequence ID" value="RGL09533.1"/>
    <property type="molecule type" value="Genomic_DNA"/>
</dbReference>
<proteinExistence type="inferred from homology"/>
<evidence type="ECO:0000256" key="4">
    <source>
        <dbReference type="ARBA" id="ARBA00023239"/>
    </source>
</evidence>
<name>A0A3E4QRJ1_9ACTN</name>
<comment type="pathway">
    <text evidence="1">Carbohydrate acid metabolism.</text>
</comment>
<sequence>MSGMLLPKVTVILRGYETKQVLCVVEQLVGTKVNSIEVASNSPHAMQSIAAVRKEFGAEVHVGAGTVTNLDLAKQAVDAGAEFMLSPIMFTQEMLDFAKKNEVITVPAAFSPSEIKMMFDMGADIVKVFPAGQLGPDYVKAVQAPLGKLPLMVVGGVGTGNVQSFFDKGATYAGIGSGIFDPEDIKTCNSKNLAAAIKRLEENVCW</sequence>
<dbReference type="GO" id="GO:0016829">
    <property type="term" value="F:lyase activity"/>
    <property type="evidence" value="ECO:0007669"/>
    <property type="project" value="UniProtKB-KW"/>
</dbReference>
<protein>
    <submittedName>
        <fullName evidence="6">2-dehydro-3-deoxyphosphogluconate aldolase</fullName>
    </submittedName>
</protein>
<evidence type="ECO:0000313" key="6">
    <source>
        <dbReference type="EMBL" id="RGL09533.1"/>
    </source>
</evidence>
<dbReference type="PANTHER" id="PTHR30246:SF1">
    <property type="entry name" value="2-DEHYDRO-3-DEOXY-6-PHOSPHOGALACTONATE ALDOLASE-RELATED"/>
    <property type="match status" value="1"/>
</dbReference>
<keyword evidence="4" id="KW-0456">Lyase</keyword>
<evidence type="ECO:0000256" key="5">
    <source>
        <dbReference type="ARBA" id="ARBA00023277"/>
    </source>
</evidence>
<organism evidence="6 7">
    <name type="scientific">Collinsella tanakaei</name>
    <dbReference type="NCBI Taxonomy" id="626935"/>
    <lineage>
        <taxon>Bacteria</taxon>
        <taxon>Bacillati</taxon>
        <taxon>Actinomycetota</taxon>
        <taxon>Coriobacteriia</taxon>
        <taxon>Coriobacteriales</taxon>
        <taxon>Coriobacteriaceae</taxon>
        <taxon>Collinsella</taxon>
    </lineage>
</organism>
<dbReference type="RefSeq" id="WP_117679937.1">
    <property type="nucleotide sequence ID" value="NZ_QSRJ01000009.1"/>
</dbReference>
<dbReference type="InterPro" id="IPR000887">
    <property type="entry name" value="Aldlse_KDPG_KHG"/>
</dbReference>
<dbReference type="SUPFAM" id="SSF51569">
    <property type="entry name" value="Aldolase"/>
    <property type="match status" value="1"/>
</dbReference>
<gene>
    <name evidence="6" type="ORF">DXC81_08000</name>
</gene>
<keyword evidence="5" id="KW-0119">Carbohydrate metabolism</keyword>
<dbReference type="Proteomes" id="UP000260943">
    <property type="component" value="Unassembled WGS sequence"/>
</dbReference>
<evidence type="ECO:0000256" key="1">
    <source>
        <dbReference type="ARBA" id="ARBA00004761"/>
    </source>
</evidence>